<keyword evidence="7 11" id="KW-0963">Cytoplasm</keyword>
<dbReference type="InterPro" id="IPR000073">
    <property type="entry name" value="AB_hydrolase_1"/>
</dbReference>
<dbReference type="PIRSF" id="PIRSF006431">
    <property type="entry name" value="Pept_S33"/>
    <property type="match status" value="1"/>
</dbReference>
<dbReference type="PRINTS" id="PR00793">
    <property type="entry name" value="PROAMNOPTASE"/>
</dbReference>
<comment type="similarity">
    <text evidence="3 11 13">Belongs to the peptidase S33 family.</text>
</comment>
<feature type="domain" description="AB hydrolase-1" evidence="14">
    <location>
        <begin position="38"/>
        <end position="296"/>
    </location>
</feature>
<dbReference type="NCBIfam" id="TIGR01249">
    <property type="entry name" value="pro_imino_pep_1"/>
    <property type="match status" value="1"/>
</dbReference>
<dbReference type="InterPro" id="IPR002410">
    <property type="entry name" value="Peptidase_S33"/>
</dbReference>
<feature type="active site" evidence="12">
    <location>
        <position position="266"/>
    </location>
</feature>
<protein>
    <recommendedName>
        <fullName evidence="5 11">Proline iminopeptidase</fullName>
        <shortName evidence="11">PIP</shortName>
        <ecNumber evidence="4 11">3.4.11.5</ecNumber>
    </recommendedName>
    <alternativeName>
        <fullName evidence="10 11">Prolyl aminopeptidase</fullName>
    </alternativeName>
</protein>
<proteinExistence type="inferred from homology"/>
<evidence type="ECO:0000256" key="5">
    <source>
        <dbReference type="ARBA" id="ARBA00021843"/>
    </source>
</evidence>
<keyword evidence="8 11" id="KW-0645">Protease</keyword>
<evidence type="ECO:0000256" key="8">
    <source>
        <dbReference type="ARBA" id="ARBA00022670"/>
    </source>
</evidence>
<dbReference type="Gene3D" id="3.40.50.1820">
    <property type="entry name" value="alpha/beta hydrolase"/>
    <property type="match status" value="1"/>
</dbReference>
<evidence type="ECO:0000313" key="16">
    <source>
        <dbReference type="Proteomes" id="UP000198640"/>
    </source>
</evidence>
<evidence type="ECO:0000256" key="6">
    <source>
        <dbReference type="ARBA" id="ARBA00022438"/>
    </source>
</evidence>
<dbReference type="PANTHER" id="PTHR43722">
    <property type="entry name" value="PROLINE IMINOPEPTIDASE"/>
    <property type="match status" value="1"/>
</dbReference>
<name>A0A1H3DSS1_9PROT</name>
<dbReference type="InterPro" id="IPR005944">
    <property type="entry name" value="Pro_iminopeptidase"/>
</dbReference>
<evidence type="ECO:0000256" key="12">
    <source>
        <dbReference type="PIRSR" id="PIRSR006431-1"/>
    </source>
</evidence>
<organism evidence="15 16">
    <name type="scientific">Nitrosomonas halophila</name>
    <dbReference type="NCBI Taxonomy" id="44576"/>
    <lineage>
        <taxon>Bacteria</taxon>
        <taxon>Pseudomonadati</taxon>
        <taxon>Pseudomonadota</taxon>
        <taxon>Betaproteobacteria</taxon>
        <taxon>Nitrosomonadales</taxon>
        <taxon>Nitrosomonadaceae</taxon>
        <taxon>Nitrosomonas</taxon>
    </lineage>
</organism>
<reference evidence="15 16" key="1">
    <citation type="submission" date="2016-10" db="EMBL/GenBank/DDBJ databases">
        <authorList>
            <person name="de Groot N.N."/>
        </authorList>
    </citation>
    <scope>NUCLEOTIDE SEQUENCE [LARGE SCALE GENOMIC DNA]</scope>
    <source>
        <strain evidence="15 16">Nm1</strain>
    </source>
</reference>
<feature type="active site" description="Proton donor" evidence="12">
    <location>
        <position position="294"/>
    </location>
</feature>
<dbReference type="InterPro" id="IPR029058">
    <property type="entry name" value="AB_hydrolase_fold"/>
</dbReference>
<keyword evidence="9 11" id="KW-0378">Hydrolase</keyword>
<dbReference type="SUPFAM" id="SSF53474">
    <property type="entry name" value="alpha/beta-Hydrolases"/>
    <property type="match status" value="1"/>
</dbReference>
<dbReference type="STRING" id="44576.SAMN05421881_100615"/>
<accession>A0A1H3DSS1</accession>
<evidence type="ECO:0000256" key="11">
    <source>
        <dbReference type="PIRNR" id="PIRNR006431"/>
    </source>
</evidence>
<dbReference type="GO" id="GO:0004177">
    <property type="term" value="F:aminopeptidase activity"/>
    <property type="evidence" value="ECO:0007669"/>
    <property type="project" value="UniProtKB-UniRule"/>
</dbReference>
<comment type="catalytic activity">
    <reaction evidence="1 11 13">
        <text>Release of N-terminal proline from a peptide.</text>
        <dbReference type="EC" id="3.4.11.5"/>
    </reaction>
</comment>
<comment type="subcellular location">
    <subcellularLocation>
        <location evidence="2 11">Cytoplasm</location>
    </subcellularLocation>
</comment>
<dbReference type="GO" id="GO:0006508">
    <property type="term" value="P:proteolysis"/>
    <property type="evidence" value="ECO:0007669"/>
    <property type="project" value="UniProtKB-KW"/>
</dbReference>
<evidence type="ECO:0000256" key="10">
    <source>
        <dbReference type="ARBA" id="ARBA00029605"/>
    </source>
</evidence>
<dbReference type="GO" id="GO:0005737">
    <property type="term" value="C:cytoplasm"/>
    <property type="evidence" value="ECO:0007669"/>
    <property type="project" value="UniProtKB-SubCell"/>
</dbReference>
<dbReference type="Pfam" id="PF00561">
    <property type="entry name" value="Abhydrolase_1"/>
    <property type="match status" value="1"/>
</dbReference>
<gene>
    <name evidence="15" type="ORF">SAMN05421881_100615</name>
</gene>
<dbReference type="EC" id="3.4.11.5" evidence="4 11"/>
<evidence type="ECO:0000256" key="9">
    <source>
        <dbReference type="ARBA" id="ARBA00022801"/>
    </source>
</evidence>
<sequence>MTHTGLFPHIEPFEQGMLPLDSIHTMYWEQSGKPDGVPILFLHGGPGAGSTPAHRQFFDPGHYRIIIYDQRGAGRSTPLGETRDNTTPLLIEDIEILRQHLGIDKWLVFGGSWGSTLALAYGETHPDRCLGFILRGIFLCRTSEINWFLYGLRNFFPEAWREFVTPLSPIECCDILSTYYRLLMHPDPAIHMPAARSWGRYEGRCSTLLPSPETVDYFASDSVALGLARMEAHYFIHNIFLPENSLLENVEKLHHLPAVIVQGRYDAVCPITSAEDLHRAWPQADYVIVNDAGHSAWEPGIQTELIKATEAFKSKL</sequence>
<evidence type="ECO:0000256" key="3">
    <source>
        <dbReference type="ARBA" id="ARBA00010088"/>
    </source>
</evidence>
<keyword evidence="6 11" id="KW-0031">Aminopeptidase</keyword>
<dbReference type="Proteomes" id="UP000198640">
    <property type="component" value="Unassembled WGS sequence"/>
</dbReference>
<evidence type="ECO:0000256" key="7">
    <source>
        <dbReference type="ARBA" id="ARBA00022490"/>
    </source>
</evidence>
<evidence type="ECO:0000256" key="4">
    <source>
        <dbReference type="ARBA" id="ARBA00012568"/>
    </source>
</evidence>
<evidence type="ECO:0000256" key="13">
    <source>
        <dbReference type="RuleBase" id="RU003421"/>
    </source>
</evidence>
<dbReference type="PANTHER" id="PTHR43722:SF1">
    <property type="entry name" value="PROLINE IMINOPEPTIDASE"/>
    <property type="match status" value="1"/>
</dbReference>
<evidence type="ECO:0000256" key="1">
    <source>
        <dbReference type="ARBA" id="ARBA00001585"/>
    </source>
</evidence>
<feature type="active site" description="Nucleophile" evidence="12">
    <location>
        <position position="112"/>
    </location>
</feature>
<keyword evidence="16" id="KW-1185">Reference proteome</keyword>
<evidence type="ECO:0000256" key="2">
    <source>
        <dbReference type="ARBA" id="ARBA00004496"/>
    </source>
</evidence>
<evidence type="ECO:0000313" key="15">
    <source>
        <dbReference type="EMBL" id="SDX69583.1"/>
    </source>
</evidence>
<dbReference type="RefSeq" id="WP_176973899.1">
    <property type="nucleotide sequence ID" value="NZ_FNOY01000006.1"/>
</dbReference>
<dbReference type="AlphaFoldDB" id="A0A1H3DSS1"/>
<evidence type="ECO:0000259" key="14">
    <source>
        <dbReference type="Pfam" id="PF00561"/>
    </source>
</evidence>
<dbReference type="EMBL" id="FNOY01000006">
    <property type="protein sequence ID" value="SDX69583.1"/>
    <property type="molecule type" value="Genomic_DNA"/>
</dbReference>